<dbReference type="GO" id="GO:0042300">
    <property type="term" value="F:beta-amyrin synthase activity"/>
    <property type="evidence" value="ECO:0007669"/>
    <property type="project" value="TreeGrafter"/>
</dbReference>
<organism evidence="4 5">
    <name type="scientific">Salix viminalis</name>
    <name type="common">Common osier</name>
    <name type="synonym">Basket willow</name>
    <dbReference type="NCBI Taxonomy" id="40686"/>
    <lineage>
        <taxon>Eukaryota</taxon>
        <taxon>Viridiplantae</taxon>
        <taxon>Streptophyta</taxon>
        <taxon>Embryophyta</taxon>
        <taxon>Tracheophyta</taxon>
        <taxon>Spermatophyta</taxon>
        <taxon>Magnoliopsida</taxon>
        <taxon>eudicotyledons</taxon>
        <taxon>Gunneridae</taxon>
        <taxon>Pentapetalae</taxon>
        <taxon>rosids</taxon>
        <taxon>fabids</taxon>
        <taxon>Malpighiales</taxon>
        <taxon>Salicaceae</taxon>
        <taxon>Saliceae</taxon>
        <taxon>Salix</taxon>
    </lineage>
</organism>
<evidence type="ECO:0000256" key="2">
    <source>
        <dbReference type="ARBA" id="ARBA00022737"/>
    </source>
</evidence>
<gene>
    <name evidence="4" type="ORF">OIU85_027203</name>
</gene>
<dbReference type="PANTHER" id="PTHR11764:SF55">
    <property type="entry name" value="TERPENE CYCLASE_MUTASE FAMILY MEMBER"/>
    <property type="match status" value="1"/>
</dbReference>
<dbReference type="Proteomes" id="UP001151529">
    <property type="component" value="Chromosome 4"/>
</dbReference>
<dbReference type="Gene3D" id="1.50.10.20">
    <property type="match status" value="1"/>
</dbReference>
<dbReference type="PANTHER" id="PTHR11764">
    <property type="entry name" value="TERPENE CYCLASE/MUTASE FAMILY MEMBER"/>
    <property type="match status" value="1"/>
</dbReference>
<dbReference type="PROSITE" id="PS01074">
    <property type="entry name" value="TERPENE_SYNTHASES"/>
    <property type="match status" value="1"/>
</dbReference>
<comment type="similarity">
    <text evidence="1">Belongs to the terpene cyclase/mutase family.</text>
</comment>
<dbReference type="InterPro" id="IPR018333">
    <property type="entry name" value="Squalene_cyclase"/>
</dbReference>
<evidence type="ECO:0000259" key="3">
    <source>
        <dbReference type="Pfam" id="PF13243"/>
    </source>
</evidence>
<protein>
    <submittedName>
        <fullName evidence="4">TERPENE CYCLASE/MUTASE FAMILY MEMBER</fullName>
    </submittedName>
</protein>
<evidence type="ECO:0000313" key="4">
    <source>
        <dbReference type="EMBL" id="KAJ6706823.1"/>
    </source>
</evidence>
<name>A0A9Q0QHM0_SALVM</name>
<evidence type="ECO:0000313" key="5">
    <source>
        <dbReference type="Proteomes" id="UP001151529"/>
    </source>
</evidence>
<accession>A0A9Q0QHM0</accession>
<dbReference type="InterPro" id="IPR008930">
    <property type="entry name" value="Terpenoid_cyclase/PrenylTrfase"/>
</dbReference>
<keyword evidence="2" id="KW-0677">Repeat</keyword>
<dbReference type="GO" id="GO:0016104">
    <property type="term" value="P:triterpenoid biosynthetic process"/>
    <property type="evidence" value="ECO:0007669"/>
    <property type="project" value="InterPro"/>
</dbReference>
<evidence type="ECO:0000256" key="1">
    <source>
        <dbReference type="ARBA" id="ARBA00009755"/>
    </source>
</evidence>
<dbReference type="Pfam" id="PF13243">
    <property type="entry name" value="SQHop_cyclase_C"/>
    <property type="match status" value="1"/>
</dbReference>
<dbReference type="InterPro" id="IPR032696">
    <property type="entry name" value="SQ_cyclase_C"/>
</dbReference>
<feature type="domain" description="Squalene cyclase C-terminal" evidence="3">
    <location>
        <begin position="10"/>
        <end position="167"/>
    </location>
</feature>
<dbReference type="AlphaFoldDB" id="A0A9Q0QHM0"/>
<dbReference type="EMBL" id="JAPFFL010000008">
    <property type="protein sequence ID" value="KAJ6706823.1"/>
    <property type="molecule type" value="Genomic_DNA"/>
</dbReference>
<comment type="caution">
    <text evidence="4">The sequence shown here is derived from an EMBL/GenBank/DDBJ whole genome shotgun (WGS) entry which is preliminary data.</text>
</comment>
<dbReference type="OrthoDB" id="21502at2759"/>
<proteinExistence type="inferred from homology"/>
<reference evidence="4" key="1">
    <citation type="submission" date="2022-11" db="EMBL/GenBank/DDBJ databases">
        <authorList>
            <person name="Hyden B.L."/>
            <person name="Feng K."/>
            <person name="Yates T."/>
            <person name="Jawdy S."/>
            <person name="Smart L.B."/>
            <person name="Muchero W."/>
        </authorList>
    </citation>
    <scope>NUCLEOTIDE SEQUENCE</scope>
    <source>
        <tissue evidence="4">Shoot tip</tissue>
    </source>
</reference>
<keyword evidence="5" id="KW-1185">Reference proteome</keyword>
<dbReference type="SUPFAM" id="SSF48239">
    <property type="entry name" value="Terpenoid cyclases/Protein prenyltransferases"/>
    <property type="match status" value="1"/>
</dbReference>
<reference evidence="4" key="2">
    <citation type="journal article" date="2023" name="Int. J. Mol. Sci.">
        <title>De Novo Assembly and Annotation of 11 Diverse Shrub Willow (Salix) Genomes Reveals Novel Gene Organization in Sex-Linked Regions.</title>
        <authorList>
            <person name="Hyden B."/>
            <person name="Feng K."/>
            <person name="Yates T.B."/>
            <person name="Jawdy S."/>
            <person name="Cereghino C."/>
            <person name="Smart L.B."/>
            <person name="Muchero W."/>
        </authorList>
    </citation>
    <scope>NUCLEOTIDE SEQUENCE [LARGE SCALE GENOMIC DNA]</scope>
    <source>
        <tissue evidence="4">Shoot tip</tissue>
    </source>
</reference>
<sequence>MPADIVGDTIEVDEQLYEAVDFLLTLQSENGGFSAWEPATSPQWMEMLNPTEVFGGVMVETEYVECTTSIIQALALVTHLHPEHRRKEIETSVAKEATHYVENAQMADGSWYGNWGICYTYAAYLVLRALAAVGKTRRNSEAVCIGCDFLLSKQLESGGWGESYLSCRNLVNLFTFN</sequence>
<dbReference type="InterPro" id="IPR002365">
    <property type="entry name" value="Terpene_synthase_CS"/>
</dbReference>
<dbReference type="GO" id="GO:0005811">
    <property type="term" value="C:lipid droplet"/>
    <property type="evidence" value="ECO:0007669"/>
    <property type="project" value="InterPro"/>
</dbReference>